<sequence>MIKIITSRAGYGKTSSLYKEILEKDKNAEIAYLMVPEQFTLQSELALMDKVDSKGLIYAQVMSFERLSRLVLSRVGGLKRPYIDEIGKHMALRLIFDKHEESLPMYKTAYKKEGFLSELSHTLSELKKMAVPPSLLLDKSNQIENNALLKQKLFEIGFIYNEFLNYMQDQYIDNEDRISLLAEKINLYKEISNSSFYFDSFTGFTALELSVIEQLAQMGTSLCFALTYDETSADKDVFSPTSLTINQLKTIAKATGSEFEIEALVNESTKSKEIRYIEKALYDYKAPSYKEEINDVKLFEALDMGKEAEHCALEVLSLVRDFGYRFKDILIITPMPHLYAGPISRVFTRLEIPHFVDVKRDIMSSPLITLIFSYLDMHIKNLRYEDVFSFLKSGFTQLDESQYMPLENFVLKWGIKGKMWLDENRFSEERFFDQYDSIEYKEKIKIARDYLVSLFDLNKKSFKGSATGPSYSKALFGFLTEIKAQDQLEIFVNRLREENAFDYANENAQIWNIILDTLDQLVEIMGEKPMSLEEFRNILYEGIKQHEIGIIPPALDQVIVATLDRSRSTAIKALFFMGLNDTYVPHVGKDSPILLDDDKKKLKDLGVNLPSELDNAMSDETLSIYSALSKPNDKLFLSYSLSGGEDNKALRPSTIINRLKTLFPNLHERSSLSDTSVFSYISTPDYSFVKLAGELRDLVEEKLLDKDWLSLYSWYIDNDGWEARRQRLLDNLFYKNQQEYITPTQAKQLYEAPFKASVSRLERFAKCPFDHFVQYGLKPEPRKVHEIGPPELGTIFHSAIEDFAKLANNKASLPLLLDKKTCDEQIDKLIENCLSSHIKILMDNSKRNAYMMKKIKKVGRRAAWTMVNQMSKGRFEPYDFEMKLPPIVLDLGEYGTIELTGQIDRVDILDENEKTYVKIIDYKSREKKFSLSDAYNGLDIQLIVYLESVLEHLPSLKKTKAYPAGAFYFPIVDKLIESDLTDVEEIEKQIAGKLKMQGIVLKDINIIKAIDADIENEGSVIDVRVKDEDIKSENALSEEEFTALLDHVMELVKDMSKEILAGNISIHPYSDKQKAQCSYCEYSSMCKFDTLFEGNTHKTVKALKDKEVKELLMKKEGN</sequence>
<dbReference type="NCBIfam" id="TIGR02773">
    <property type="entry name" value="addB_Gpos"/>
    <property type="match status" value="1"/>
</dbReference>
<evidence type="ECO:0000256" key="9">
    <source>
        <dbReference type="ARBA" id="ARBA00022840"/>
    </source>
</evidence>
<dbReference type="PANTHER" id="PTHR30591">
    <property type="entry name" value="RECBCD ENZYME SUBUNIT RECC"/>
    <property type="match status" value="1"/>
</dbReference>
<organism evidence="16 17">
    <name type="scientific">Acetoanaerobium noterae</name>
    <dbReference type="NCBI Taxonomy" id="745369"/>
    <lineage>
        <taxon>Bacteria</taxon>
        <taxon>Bacillati</taxon>
        <taxon>Bacillota</taxon>
        <taxon>Clostridia</taxon>
        <taxon>Peptostreptococcales</taxon>
        <taxon>Filifactoraceae</taxon>
        <taxon>Acetoanaerobium</taxon>
    </lineage>
</organism>
<keyword evidence="13" id="KW-0234">DNA repair</keyword>
<evidence type="ECO:0000313" key="17">
    <source>
        <dbReference type="Proteomes" id="UP000243406"/>
    </source>
</evidence>
<evidence type="ECO:0000256" key="12">
    <source>
        <dbReference type="ARBA" id="ARBA00023125"/>
    </source>
</evidence>
<keyword evidence="5" id="KW-0227">DNA damage</keyword>
<evidence type="ECO:0000256" key="2">
    <source>
        <dbReference type="ARBA" id="ARBA00022722"/>
    </source>
</evidence>
<dbReference type="Proteomes" id="UP000243406">
    <property type="component" value="Unassembled WGS sequence"/>
</dbReference>
<keyword evidence="2" id="KW-0540">Nuclease</keyword>
<dbReference type="GO" id="GO:0005524">
    <property type="term" value="F:ATP binding"/>
    <property type="evidence" value="ECO:0007669"/>
    <property type="project" value="UniProtKB-KW"/>
</dbReference>
<dbReference type="Gene3D" id="3.90.320.10">
    <property type="match status" value="1"/>
</dbReference>
<feature type="domain" description="ATP-dependent helicase/deoxyribonuclease subunit B N-terminal" evidence="15">
    <location>
        <begin position="5"/>
        <end position="278"/>
    </location>
</feature>
<dbReference type="AlphaFoldDB" id="A0A1T5AU31"/>
<evidence type="ECO:0000256" key="6">
    <source>
        <dbReference type="ARBA" id="ARBA00022801"/>
    </source>
</evidence>
<dbReference type="GO" id="GO:0004527">
    <property type="term" value="F:exonuclease activity"/>
    <property type="evidence" value="ECO:0007669"/>
    <property type="project" value="UniProtKB-KW"/>
</dbReference>
<dbReference type="GO" id="GO:0000724">
    <property type="term" value="P:double-strand break repair via homologous recombination"/>
    <property type="evidence" value="ECO:0007669"/>
    <property type="project" value="InterPro"/>
</dbReference>
<name>A0A1T5AU31_9FIRM</name>
<dbReference type="Gene3D" id="6.10.140.1030">
    <property type="match status" value="1"/>
</dbReference>
<keyword evidence="9" id="KW-0067">ATP-binding</keyword>
<dbReference type="Gene3D" id="3.40.50.300">
    <property type="entry name" value="P-loop containing nucleotide triphosphate hydrolases"/>
    <property type="match status" value="4"/>
</dbReference>
<dbReference type="GO" id="GO:0004386">
    <property type="term" value="F:helicase activity"/>
    <property type="evidence" value="ECO:0007669"/>
    <property type="project" value="UniProtKB-KW"/>
</dbReference>
<keyword evidence="17" id="KW-1185">Reference proteome</keyword>
<keyword evidence="7 16" id="KW-0347">Helicase</keyword>
<dbReference type="OrthoDB" id="9758506at2"/>
<evidence type="ECO:0000256" key="13">
    <source>
        <dbReference type="ARBA" id="ARBA00023204"/>
    </source>
</evidence>
<keyword evidence="3" id="KW-0479">Metal-binding</keyword>
<evidence type="ECO:0000256" key="8">
    <source>
        <dbReference type="ARBA" id="ARBA00022839"/>
    </source>
</evidence>
<keyword evidence="8" id="KW-0269">Exonuclease</keyword>
<dbReference type="PANTHER" id="PTHR30591:SF1">
    <property type="entry name" value="RECBCD ENZYME SUBUNIT RECC"/>
    <property type="match status" value="1"/>
</dbReference>
<protein>
    <submittedName>
        <fullName evidence="16">DNA helicase/exodeoxyribonuclease V, subunit B</fullName>
    </submittedName>
</protein>
<keyword evidence="6" id="KW-0378">Hydrolase</keyword>
<keyword evidence="4" id="KW-0547">Nucleotide-binding</keyword>
<dbReference type="GO" id="GO:0046872">
    <property type="term" value="F:metal ion binding"/>
    <property type="evidence" value="ECO:0007669"/>
    <property type="project" value="UniProtKB-KW"/>
</dbReference>
<evidence type="ECO:0000313" key="16">
    <source>
        <dbReference type="EMBL" id="SKB38309.1"/>
    </source>
</evidence>
<evidence type="ECO:0000256" key="10">
    <source>
        <dbReference type="ARBA" id="ARBA00023004"/>
    </source>
</evidence>
<evidence type="ECO:0000256" key="7">
    <source>
        <dbReference type="ARBA" id="ARBA00022806"/>
    </source>
</evidence>
<dbReference type="InterPro" id="IPR027417">
    <property type="entry name" value="P-loop_NTPase"/>
</dbReference>
<evidence type="ECO:0000259" key="14">
    <source>
        <dbReference type="Pfam" id="PF12705"/>
    </source>
</evidence>
<keyword evidence="11" id="KW-0411">Iron-sulfur</keyword>
<dbReference type="InterPro" id="IPR011604">
    <property type="entry name" value="PDDEXK-like_dom_sf"/>
</dbReference>
<evidence type="ECO:0000256" key="5">
    <source>
        <dbReference type="ARBA" id="ARBA00022763"/>
    </source>
</evidence>
<evidence type="ECO:0000256" key="1">
    <source>
        <dbReference type="ARBA" id="ARBA00022485"/>
    </source>
</evidence>
<evidence type="ECO:0000256" key="11">
    <source>
        <dbReference type="ARBA" id="ARBA00023014"/>
    </source>
</evidence>
<dbReference type="GO" id="GO:0051539">
    <property type="term" value="F:4 iron, 4 sulfur cluster binding"/>
    <property type="evidence" value="ECO:0007669"/>
    <property type="project" value="UniProtKB-KW"/>
</dbReference>
<evidence type="ECO:0000256" key="4">
    <source>
        <dbReference type="ARBA" id="ARBA00022741"/>
    </source>
</evidence>
<keyword evidence="1" id="KW-0004">4Fe-4S</keyword>
<dbReference type="InterPro" id="IPR038726">
    <property type="entry name" value="PDDEXK_AddAB-type"/>
</dbReference>
<dbReference type="Pfam" id="PF12705">
    <property type="entry name" value="PDDEXK_1"/>
    <property type="match status" value="1"/>
</dbReference>
<keyword evidence="10" id="KW-0408">Iron</keyword>
<dbReference type="Pfam" id="PF21445">
    <property type="entry name" value="ADDB_N"/>
    <property type="match status" value="1"/>
</dbReference>
<dbReference type="EMBL" id="FUYN01000002">
    <property type="protein sequence ID" value="SKB38309.1"/>
    <property type="molecule type" value="Genomic_DNA"/>
</dbReference>
<evidence type="ECO:0000256" key="3">
    <source>
        <dbReference type="ARBA" id="ARBA00022723"/>
    </source>
</evidence>
<dbReference type="SUPFAM" id="SSF52540">
    <property type="entry name" value="P-loop containing nucleoside triphosphate hydrolases"/>
    <property type="match status" value="1"/>
</dbReference>
<dbReference type="GO" id="GO:0003677">
    <property type="term" value="F:DNA binding"/>
    <property type="evidence" value="ECO:0007669"/>
    <property type="project" value="UniProtKB-KW"/>
</dbReference>
<feature type="domain" description="PD-(D/E)XK endonuclease-like" evidence="14">
    <location>
        <begin position="756"/>
        <end position="1087"/>
    </location>
</feature>
<dbReference type="InterPro" id="IPR049035">
    <property type="entry name" value="ADDB_N"/>
</dbReference>
<dbReference type="InterPro" id="IPR014140">
    <property type="entry name" value="DNA_helicase_suAddB"/>
</dbReference>
<keyword evidence="12" id="KW-0238">DNA-binding</keyword>
<evidence type="ECO:0000259" key="15">
    <source>
        <dbReference type="Pfam" id="PF21445"/>
    </source>
</evidence>
<dbReference type="RefSeq" id="WP_159446402.1">
    <property type="nucleotide sequence ID" value="NZ_FUYN01000002.1"/>
</dbReference>
<proteinExistence type="predicted"/>
<reference evidence="17" key="1">
    <citation type="submission" date="2017-02" db="EMBL/GenBank/DDBJ databases">
        <authorList>
            <person name="Varghese N."/>
            <person name="Submissions S."/>
        </authorList>
    </citation>
    <scope>NUCLEOTIDE SEQUENCE [LARGE SCALE GENOMIC DNA]</scope>
    <source>
        <strain evidence="17">ATCC 35199</strain>
    </source>
</reference>
<accession>A0A1T5AU31</accession>
<gene>
    <name evidence="16" type="ORF">SAMN02745120_1179</name>
</gene>